<evidence type="ECO:0000259" key="11">
    <source>
        <dbReference type="PROSITE" id="PS50262"/>
    </source>
</evidence>
<feature type="transmembrane region" description="Helical" evidence="10">
    <location>
        <begin position="185"/>
        <end position="205"/>
    </location>
</feature>
<keyword evidence="7 9" id="KW-0675">Receptor</keyword>
<feature type="transmembrane region" description="Helical" evidence="10">
    <location>
        <begin position="39"/>
        <end position="60"/>
    </location>
</feature>
<keyword evidence="4 10" id="KW-1133">Transmembrane helix</keyword>
<dbReference type="Gene3D" id="1.20.1070.10">
    <property type="entry name" value="Rhodopsin 7-helix transmembrane proteins"/>
    <property type="match status" value="1"/>
</dbReference>
<evidence type="ECO:0000313" key="13">
    <source>
        <dbReference type="Proteomes" id="UP001159405"/>
    </source>
</evidence>
<dbReference type="EMBL" id="CALNXK010000030">
    <property type="protein sequence ID" value="CAH3117257.1"/>
    <property type="molecule type" value="Genomic_DNA"/>
</dbReference>
<dbReference type="PANTHER" id="PTHR24247">
    <property type="entry name" value="5-HYDROXYTRYPTAMINE RECEPTOR"/>
    <property type="match status" value="1"/>
</dbReference>
<dbReference type="Pfam" id="PF00001">
    <property type="entry name" value="7tm_1"/>
    <property type="match status" value="2"/>
</dbReference>
<evidence type="ECO:0000256" key="2">
    <source>
        <dbReference type="ARBA" id="ARBA00022475"/>
    </source>
</evidence>
<dbReference type="Proteomes" id="UP001159405">
    <property type="component" value="Unassembled WGS sequence"/>
</dbReference>
<reference evidence="12 13" key="1">
    <citation type="submission" date="2022-05" db="EMBL/GenBank/DDBJ databases">
        <authorList>
            <consortium name="Genoscope - CEA"/>
            <person name="William W."/>
        </authorList>
    </citation>
    <scope>NUCLEOTIDE SEQUENCE [LARGE SCALE GENOMIC DNA]</scope>
</reference>
<evidence type="ECO:0000256" key="4">
    <source>
        <dbReference type="ARBA" id="ARBA00022989"/>
    </source>
</evidence>
<feature type="transmembrane region" description="Helical" evidence="10">
    <location>
        <begin position="113"/>
        <end position="133"/>
    </location>
</feature>
<evidence type="ECO:0000256" key="7">
    <source>
        <dbReference type="ARBA" id="ARBA00023170"/>
    </source>
</evidence>
<keyword evidence="13" id="KW-1185">Reference proteome</keyword>
<evidence type="ECO:0000256" key="5">
    <source>
        <dbReference type="ARBA" id="ARBA00023040"/>
    </source>
</evidence>
<keyword evidence="6 10" id="KW-0472">Membrane</keyword>
<proteinExistence type="inferred from homology"/>
<dbReference type="PRINTS" id="PR00237">
    <property type="entry name" value="GPCRRHODOPSN"/>
</dbReference>
<evidence type="ECO:0000256" key="9">
    <source>
        <dbReference type="RuleBase" id="RU000688"/>
    </source>
</evidence>
<dbReference type="SUPFAM" id="SSF81321">
    <property type="entry name" value="Family A G protein-coupled receptor-like"/>
    <property type="match status" value="1"/>
</dbReference>
<accession>A0ABN8NPL7</accession>
<comment type="similarity">
    <text evidence="9">Belongs to the G-protein coupled receptor 1 family.</text>
</comment>
<evidence type="ECO:0000256" key="10">
    <source>
        <dbReference type="SAM" id="Phobius"/>
    </source>
</evidence>
<dbReference type="CDD" id="cd14967">
    <property type="entry name" value="7tmA_amine_R-like"/>
    <property type="match status" value="1"/>
</dbReference>
<feature type="transmembrane region" description="Helical" evidence="10">
    <location>
        <begin position="72"/>
        <end position="93"/>
    </location>
</feature>
<evidence type="ECO:0000313" key="12">
    <source>
        <dbReference type="EMBL" id="CAH3117257.1"/>
    </source>
</evidence>
<evidence type="ECO:0000256" key="6">
    <source>
        <dbReference type="ARBA" id="ARBA00023136"/>
    </source>
</evidence>
<keyword evidence="5 9" id="KW-0297">G-protein coupled receptor</keyword>
<feature type="transmembrane region" description="Helical" evidence="10">
    <location>
        <begin position="153"/>
        <end position="173"/>
    </location>
</feature>
<comment type="subcellular location">
    <subcellularLocation>
        <location evidence="1">Cell membrane</location>
        <topology evidence="1">Multi-pass membrane protein</topology>
    </subcellularLocation>
</comment>
<feature type="non-terminal residue" evidence="12">
    <location>
        <position position="1"/>
    </location>
</feature>
<keyword evidence="3 9" id="KW-0812">Transmembrane</keyword>
<dbReference type="InterPro" id="IPR017452">
    <property type="entry name" value="GPCR_Rhodpsn_7TM"/>
</dbReference>
<evidence type="ECO:0000256" key="1">
    <source>
        <dbReference type="ARBA" id="ARBA00004651"/>
    </source>
</evidence>
<evidence type="ECO:0000256" key="3">
    <source>
        <dbReference type="ARBA" id="ARBA00022692"/>
    </source>
</evidence>
<protein>
    <recommendedName>
        <fullName evidence="11">G-protein coupled receptors family 1 profile domain-containing protein</fullName>
    </recommendedName>
</protein>
<keyword evidence="8 9" id="KW-0807">Transducer</keyword>
<feature type="domain" description="G-protein coupled receptors family 1 profile" evidence="11">
    <location>
        <begin position="51"/>
        <end position="283"/>
    </location>
</feature>
<comment type="caution">
    <text evidence="12">The sequence shown here is derived from an EMBL/GenBank/DDBJ whole genome shotgun (WGS) entry which is preliminary data.</text>
</comment>
<gene>
    <name evidence="12" type="ORF">PLOB_00025676</name>
</gene>
<dbReference type="InterPro" id="IPR000276">
    <property type="entry name" value="GPCR_Rhodpsn"/>
</dbReference>
<name>A0ABN8NPL7_9CNID</name>
<dbReference type="PROSITE" id="PS50262">
    <property type="entry name" value="G_PROTEIN_RECEP_F1_2"/>
    <property type="match status" value="1"/>
</dbReference>
<sequence length="373" mass="41533">HSTKTLYLCSDSQARCSQPAMPNNRTANAVRPGLIVESLFFALLSLVILAGNTLVCTAIYRNRKLRTKTNYYLVSLAIADILVGVFSVPYWVYFRLVNPDMSTGTDTTAYKVYIVYDILCGTASVINLVMISLERCISVTQPAIHRNLSRTTIVITIVGAWIYALVVACVSQVNGSYLKWYPPFVSTASFFFPLFIILIAYSLIYKVAQTRERARRSRSLAREIRIAVTLAVVIGAFVVAWLPFFVTLMVIYTCRTCEINFSIIVPLTKWMHYSGSMVNPVIYTHRNRDFRQAFTKIVLSCGKKHINNLSQPSKAGAVVTGNFASIVKESSLSGSDDNNVTLARTKRSSSYTLAQETNGQVILTGYLNNETIA</sequence>
<organism evidence="12 13">
    <name type="scientific">Porites lobata</name>
    <dbReference type="NCBI Taxonomy" id="104759"/>
    <lineage>
        <taxon>Eukaryota</taxon>
        <taxon>Metazoa</taxon>
        <taxon>Cnidaria</taxon>
        <taxon>Anthozoa</taxon>
        <taxon>Hexacorallia</taxon>
        <taxon>Scleractinia</taxon>
        <taxon>Fungiina</taxon>
        <taxon>Poritidae</taxon>
        <taxon>Porites</taxon>
    </lineage>
</organism>
<keyword evidence="2" id="KW-1003">Cell membrane</keyword>
<dbReference type="PANTHER" id="PTHR24247:SF202">
    <property type="entry name" value="5-HYDROXYTRYPTAMINE RECEPTOR 1"/>
    <property type="match status" value="1"/>
</dbReference>
<dbReference type="PROSITE" id="PS00237">
    <property type="entry name" value="G_PROTEIN_RECEP_F1_1"/>
    <property type="match status" value="1"/>
</dbReference>
<dbReference type="SMART" id="SM01381">
    <property type="entry name" value="7TM_GPCR_Srsx"/>
    <property type="match status" value="1"/>
</dbReference>
<feature type="transmembrane region" description="Helical" evidence="10">
    <location>
        <begin position="226"/>
        <end position="252"/>
    </location>
</feature>
<evidence type="ECO:0000256" key="8">
    <source>
        <dbReference type="ARBA" id="ARBA00023224"/>
    </source>
</evidence>